<feature type="region of interest" description="Disordered" evidence="1">
    <location>
        <begin position="1"/>
        <end position="23"/>
    </location>
</feature>
<organism evidence="3 4">
    <name type="scientific">Solidesulfovibrio fructosivorans JJ]</name>
    <dbReference type="NCBI Taxonomy" id="596151"/>
    <lineage>
        <taxon>Bacteria</taxon>
        <taxon>Pseudomonadati</taxon>
        <taxon>Thermodesulfobacteriota</taxon>
        <taxon>Desulfovibrionia</taxon>
        <taxon>Desulfovibrionales</taxon>
        <taxon>Desulfovibrionaceae</taxon>
        <taxon>Solidesulfovibrio</taxon>
    </lineage>
</organism>
<name>E1JR97_SOLFR</name>
<reference evidence="3 4" key="1">
    <citation type="submission" date="2010-08" db="EMBL/GenBank/DDBJ databases">
        <title>The draft genome of Desulfovibrio fructosovorans JJ.</title>
        <authorList>
            <consortium name="US DOE Joint Genome Institute (JGI-PGF)"/>
            <person name="Lucas S."/>
            <person name="Copeland A."/>
            <person name="Lapidus A."/>
            <person name="Cheng J.-F."/>
            <person name="Bruce D."/>
            <person name="Goodwin L."/>
            <person name="Pitluck S."/>
            <person name="Land M.L."/>
            <person name="Hauser L."/>
            <person name="Chang Y.-J."/>
            <person name="Jeffries C."/>
            <person name="Wall J.D."/>
            <person name="Stahl D.A."/>
            <person name="Arkin A.P."/>
            <person name="Dehal P."/>
            <person name="Stolyar S.M."/>
            <person name="Hazen T.C."/>
            <person name="Woyke T.J."/>
        </authorList>
    </citation>
    <scope>NUCLEOTIDE SEQUENCE [LARGE SCALE GENOMIC DNA]</scope>
    <source>
        <strain evidence="3 4">JJ</strain>
    </source>
</reference>
<dbReference type="EMBL" id="AECZ01000001">
    <property type="protein sequence ID" value="EFL53098.1"/>
    <property type="molecule type" value="Genomic_DNA"/>
</dbReference>
<dbReference type="InterPro" id="IPR025140">
    <property type="entry name" value="Holin_2-3"/>
</dbReference>
<protein>
    <submittedName>
        <fullName evidence="3">Uncharacterized protein</fullName>
    </submittedName>
</protein>
<evidence type="ECO:0000256" key="1">
    <source>
        <dbReference type="SAM" id="MobiDB-lite"/>
    </source>
</evidence>
<comment type="caution">
    <text evidence="3">The sequence shown here is derived from an EMBL/GenBank/DDBJ whole genome shotgun (WGS) entry which is preliminary data.</text>
</comment>
<evidence type="ECO:0000313" key="4">
    <source>
        <dbReference type="Proteomes" id="UP000006250"/>
    </source>
</evidence>
<evidence type="ECO:0000256" key="2">
    <source>
        <dbReference type="SAM" id="Phobius"/>
    </source>
</evidence>
<feature type="transmembrane region" description="Helical" evidence="2">
    <location>
        <begin position="99"/>
        <end position="117"/>
    </location>
</feature>
<dbReference type="AlphaFoldDB" id="E1JR97"/>
<proteinExistence type="predicted"/>
<evidence type="ECO:0000313" key="3">
    <source>
        <dbReference type="EMBL" id="EFL53098.1"/>
    </source>
</evidence>
<dbReference type="STRING" id="596151.DesfrDRAFT_0146"/>
<feature type="transmembrane region" description="Helical" evidence="2">
    <location>
        <begin position="75"/>
        <end position="93"/>
    </location>
</feature>
<sequence length="181" mass="19000">MPESNAPSPENGQPIVTPAAPGKSDDVLARLDTLAGRFESFLKTVAPGTLKSTGTGADGADAASTSLASRLTPRMLACLFLAGVLVAGLAIVSPQQLPVAGYKLCLVVLAGLLGYWLDRWLFPYARPDGYLAREWRAHGRDYPDSEADYAVVPGYETVFAAALLRRALVVLGAMLGLGLGL</sequence>
<dbReference type="eggNOG" id="ENOG5032ZT8">
    <property type="taxonomic scope" value="Bacteria"/>
</dbReference>
<dbReference type="Pfam" id="PF13272">
    <property type="entry name" value="Holin_2-3"/>
    <property type="match status" value="1"/>
</dbReference>
<keyword evidence="2" id="KW-0472">Membrane</keyword>
<keyword evidence="2" id="KW-0812">Transmembrane</keyword>
<dbReference type="Proteomes" id="UP000006250">
    <property type="component" value="Unassembled WGS sequence"/>
</dbReference>
<accession>E1JR97</accession>
<feature type="compositionally biased region" description="Polar residues" evidence="1">
    <location>
        <begin position="1"/>
        <end position="11"/>
    </location>
</feature>
<dbReference type="RefSeq" id="WP_005990151.1">
    <property type="nucleotide sequence ID" value="NZ_AECZ01000001.1"/>
</dbReference>
<keyword evidence="4" id="KW-1185">Reference proteome</keyword>
<gene>
    <name evidence="3" type="ORF">DesfrDRAFT_0146</name>
</gene>
<keyword evidence="2" id="KW-1133">Transmembrane helix</keyword>